<sequence>MGASLVARVEGIGVDAFQLVTDRLLRDHQALPRERWLAVIRSFRQPLPPIEHATKPPDRQDDALDDRNKGKKQRTMYCLRHSGKPGQLVALIEDAEAPIRSHEDRTSQQPDLSSPFDSNEFHKKTEDNPPSSQNHEKHTGDVNTADSQPTPVDQPSTNHNGTETAAPHIAVTTEQESADMVLDGAIKTPSVKIAPSHYRVSIVSVPDSFEQLLSSTICAPQTSLIPSAWCPRPNIVAIEGMSWGIYSSSFESEISPTSNMGSMASSMWTKDTQPDWWIRLGTVTNKGATSGNTSLSWLILELECAASPIELDPSFELLESVMHALLRPDRKLLVKPFRPTARSLMEAGLTSEESNLATSSPHPPKTATLRNGYCMLMLAKQESLI</sequence>
<feature type="region of interest" description="Disordered" evidence="1">
    <location>
        <begin position="99"/>
        <end position="163"/>
    </location>
</feature>
<feature type="compositionally biased region" description="Basic and acidic residues" evidence="1">
    <location>
        <begin position="52"/>
        <end position="68"/>
    </location>
</feature>
<evidence type="ECO:0000256" key="1">
    <source>
        <dbReference type="SAM" id="MobiDB-lite"/>
    </source>
</evidence>
<accession>A0A5B0LJD9</accession>
<reference evidence="2 3" key="1">
    <citation type="submission" date="2019-05" db="EMBL/GenBank/DDBJ databases">
        <title>Emergence of the Ug99 lineage of the wheat stem rust pathogen through somatic hybridization.</title>
        <authorList>
            <person name="Li F."/>
            <person name="Upadhyaya N.M."/>
            <person name="Sperschneider J."/>
            <person name="Matny O."/>
            <person name="Nguyen-Phuc H."/>
            <person name="Mago R."/>
            <person name="Raley C."/>
            <person name="Miller M.E."/>
            <person name="Silverstein K.A.T."/>
            <person name="Henningsen E."/>
            <person name="Hirsch C.D."/>
            <person name="Visser B."/>
            <person name="Pretorius Z.A."/>
            <person name="Steffenson B.J."/>
            <person name="Schwessinger B."/>
            <person name="Dodds P.N."/>
            <person name="Figueroa M."/>
        </authorList>
    </citation>
    <scope>NUCLEOTIDE SEQUENCE [LARGE SCALE GENOMIC DNA]</scope>
    <source>
        <strain evidence="2 3">Ug99</strain>
    </source>
</reference>
<organism evidence="2 3">
    <name type="scientific">Puccinia graminis f. sp. tritici</name>
    <dbReference type="NCBI Taxonomy" id="56615"/>
    <lineage>
        <taxon>Eukaryota</taxon>
        <taxon>Fungi</taxon>
        <taxon>Dikarya</taxon>
        <taxon>Basidiomycota</taxon>
        <taxon>Pucciniomycotina</taxon>
        <taxon>Pucciniomycetes</taxon>
        <taxon>Pucciniales</taxon>
        <taxon>Pucciniaceae</taxon>
        <taxon>Puccinia</taxon>
    </lineage>
</organism>
<evidence type="ECO:0000313" key="3">
    <source>
        <dbReference type="Proteomes" id="UP000325313"/>
    </source>
</evidence>
<proteinExistence type="predicted"/>
<gene>
    <name evidence="2" type="ORF">PGTUg99_002756</name>
</gene>
<comment type="caution">
    <text evidence="2">The sequence shown here is derived from an EMBL/GenBank/DDBJ whole genome shotgun (WGS) entry which is preliminary data.</text>
</comment>
<dbReference type="Proteomes" id="UP000325313">
    <property type="component" value="Unassembled WGS sequence"/>
</dbReference>
<name>A0A5B0LJD9_PUCGR</name>
<feature type="compositionally biased region" description="Polar residues" evidence="1">
    <location>
        <begin position="107"/>
        <end position="117"/>
    </location>
</feature>
<dbReference type="AlphaFoldDB" id="A0A5B0LJD9"/>
<dbReference type="EMBL" id="VDEP01000517">
    <property type="protein sequence ID" value="KAA1064000.1"/>
    <property type="molecule type" value="Genomic_DNA"/>
</dbReference>
<protein>
    <submittedName>
        <fullName evidence="2">Uncharacterized protein</fullName>
    </submittedName>
</protein>
<feature type="region of interest" description="Disordered" evidence="1">
    <location>
        <begin position="48"/>
        <end position="80"/>
    </location>
</feature>
<feature type="compositionally biased region" description="Polar residues" evidence="1">
    <location>
        <begin position="141"/>
        <end position="163"/>
    </location>
</feature>
<evidence type="ECO:0000313" key="2">
    <source>
        <dbReference type="EMBL" id="KAA1064000.1"/>
    </source>
</evidence>